<gene>
    <name evidence="3" type="ORF">TSAR_002009</name>
</gene>
<dbReference type="InterPro" id="IPR000210">
    <property type="entry name" value="BTB/POZ_dom"/>
</dbReference>
<dbReference type="InterPro" id="IPR011333">
    <property type="entry name" value="SKP1/BTB/POZ_sf"/>
</dbReference>
<dbReference type="FunFam" id="3.30.710.10:FF:000159">
    <property type="entry name" value="Speckle-type POZ protein B"/>
    <property type="match status" value="1"/>
</dbReference>
<evidence type="ECO:0000313" key="4">
    <source>
        <dbReference type="Proteomes" id="UP000215335"/>
    </source>
</evidence>
<reference evidence="3 4" key="1">
    <citation type="journal article" date="2017" name="Curr. Biol.">
        <title>The Evolution of Venom by Co-option of Single-Copy Genes.</title>
        <authorList>
            <person name="Martinson E.O."/>
            <person name="Mrinalini"/>
            <person name="Kelkar Y.D."/>
            <person name="Chang C.H."/>
            <person name="Werren J.H."/>
        </authorList>
    </citation>
    <scope>NUCLEOTIDE SEQUENCE [LARGE SCALE GENOMIC DNA]</scope>
    <source>
        <strain evidence="3 4">Alberta</strain>
        <tissue evidence="3">Whole body</tissue>
    </source>
</reference>
<keyword evidence="4" id="KW-1185">Reference proteome</keyword>
<dbReference type="Pfam" id="PF22486">
    <property type="entry name" value="MATH_2"/>
    <property type="match status" value="1"/>
</dbReference>
<evidence type="ECO:0000313" key="3">
    <source>
        <dbReference type="EMBL" id="OXU30724.1"/>
    </source>
</evidence>
<sequence length="339" mass="39352">MAKNVTGQINAKPPVVSYTQEYEWIIDYDRTTDINSEECIRSPVFTTANIYKWQILLYPKGYYEKYQNFYSIFLNLLSNVELKIKASFEIRINKGEPLMTRLFEETMTCYLSSQGYKKFINRRMIEKSSSLPQGSTIRIACKINLTNENVKENNPQMINANRELQQLSTDFEQLIDDKEFNDVEFTINGKELRANRSILGKRSSVFSDMFDNVIEEKRAKKVEITDIRHEVFLEVLRYIYSGKVNGIDTIVEELLAAADKYSLDGLKMMCERSLSSNTNVDNVLNNLRLANQYSFNSLKEKSIKFIITQAVDIIDKPEFRQLPYNIVCDICSAIVPKKK</sequence>
<dbReference type="PANTHER" id="PTHR24413">
    <property type="entry name" value="SPECKLE-TYPE POZ PROTEIN"/>
    <property type="match status" value="1"/>
</dbReference>
<dbReference type="InterPro" id="IPR008974">
    <property type="entry name" value="TRAF-like"/>
</dbReference>
<dbReference type="PROSITE" id="PS50097">
    <property type="entry name" value="BTB"/>
    <property type="match status" value="1"/>
</dbReference>
<dbReference type="EMBL" id="NNAY01000126">
    <property type="protein sequence ID" value="OXU30724.1"/>
    <property type="molecule type" value="Genomic_DNA"/>
</dbReference>
<dbReference type="AlphaFoldDB" id="A0A232FJ04"/>
<dbReference type="OrthoDB" id="6359816at2759"/>
<dbReference type="Gene3D" id="6.10.250.3030">
    <property type="match status" value="1"/>
</dbReference>
<dbReference type="Pfam" id="PF00651">
    <property type="entry name" value="BTB"/>
    <property type="match status" value="1"/>
</dbReference>
<dbReference type="SUPFAM" id="SSF54695">
    <property type="entry name" value="POZ domain"/>
    <property type="match status" value="1"/>
</dbReference>
<dbReference type="CDD" id="cd00121">
    <property type="entry name" value="MATH"/>
    <property type="match status" value="1"/>
</dbReference>
<evidence type="ECO:0008006" key="5">
    <source>
        <dbReference type="Google" id="ProtNLM"/>
    </source>
</evidence>
<protein>
    <recommendedName>
        <fullName evidence="5">BTB domain-containing protein</fullName>
    </recommendedName>
</protein>
<evidence type="ECO:0000259" key="2">
    <source>
        <dbReference type="PROSITE" id="PS50144"/>
    </source>
</evidence>
<dbReference type="SMART" id="SM00225">
    <property type="entry name" value="BTB"/>
    <property type="match status" value="1"/>
</dbReference>
<dbReference type="Gene3D" id="3.30.710.10">
    <property type="entry name" value="Potassium Channel Kv1.1, Chain A"/>
    <property type="match status" value="1"/>
</dbReference>
<dbReference type="PROSITE" id="PS50144">
    <property type="entry name" value="MATH"/>
    <property type="match status" value="1"/>
</dbReference>
<dbReference type="GO" id="GO:0030163">
    <property type="term" value="P:protein catabolic process"/>
    <property type="evidence" value="ECO:0007669"/>
    <property type="project" value="UniProtKB-ARBA"/>
</dbReference>
<dbReference type="CDD" id="cd14733">
    <property type="entry name" value="BACK"/>
    <property type="match status" value="1"/>
</dbReference>
<dbReference type="SUPFAM" id="SSF49599">
    <property type="entry name" value="TRAF domain-like"/>
    <property type="match status" value="1"/>
</dbReference>
<proteinExistence type="predicted"/>
<name>A0A232FJ04_9HYME</name>
<dbReference type="InterPro" id="IPR002083">
    <property type="entry name" value="MATH/TRAF_dom"/>
</dbReference>
<feature type="domain" description="BTB" evidence="1">
    <location>
        <begin position="181"/>
        <end position="248"/>
    </location>
</feature>
<dbReference type="STRING" id="543379.A0A232FJ04"/>
<feature type="domain" description="MATH" evidence="2">
    <location>
        <begin position="19"/>
        <end position="143"/>
    </location>
</feature>
<organism evidence="3 4">
    <name type="scientific">Trichomalopsis sarcophagae</name>
    <dbReference type="NCBI Taxonomy" id="543379"/>
    <lineage>
        <taxon>Eukaryota</taxon>
        <taxon>Metazoa</taxon>
        <taxon>Ecdysozoa</taxon>
        <taxon>Arthropoda</taxon>
        <taxon>Hexapoda</taxon>
        <taxon>Insecta</taxon>
        <taxon>Pterygota</taxon>
        <taxon>Neoptera</taxon>
        <taxon>Endopterygota</taxon>
        <taxon>Hymenoptera</taxon>
        <taxon>Apocrita</taxon>
        <taxon>Proctotrupomorpha</taxon>
        <taxon>Chalcidoidea</taxon>
        <taxon>Pteromalidae</taxon>
        <taxon>Pteromalinae</taxon>
        <taxon>Trichomalopsis</taxon>
    </lineage>
</organism>
<accession>A0A232FJ04</accession>
<dbReference type="Proteomes" id="UP000215335">
    <property type="component" value="Unassembled WGS sequence"/>
</dbReference>
<dbReference type="Gene3D" id="2.60.210.10">
    <property type="entry name" value="Apoptosis, Tumor Necrosis Factor Receptor Associated Protein 2, Chain A"/>
    <property type="match status" value="1"/>
</dbReference>
<evidence type="ECO:0000259" key="1">
    <source>
        <dbReference type="PROSITE" id="PS50097"/>
    </source>
</evidence>
<comment type="caution">
    <text evidence="3">The sequence shown here is derived from an EMBL/GenBank/DDBJ whole genome shotgun (WGS) entry which is preliminary data.</text>
</comment>